<dbReference type="PANTHER" id="PTHR43400">
    <property type="entry name" value="FUMARATE REDUCTASE"/>
    <property type="match status" value="1"/>
</dbReference>
<protein>
    <recommendedName>
        <fullName evidence="6">Fumarate reductase</fullName>
        <ecNumber evidence="6">1.3.1.6</ecNumber>
    </recommendedName>
</protein>
<comment type="catalytic activity">
    <reaction evidence="5 6">
        <text>succinate + NAD(+) = fumarate + NADH + H(+)</text>
        <dbReference type="Rhea" id="RHEA:18281"/>
        <dbReference type="ChEBI" id="CHEBI:15378"/>
        <dbReference type="ChEBI" id="CHEBI:29806"/>
        <dbReference type="ChEBI" id="CHEBI:30031"/>
        <dbReference type="ChEBI" id="CHEBI:57540"/>
        <dbReference type="ChEBI" id="CHEBI:57945"/>
        <dbReference type="EC" id="1.3.1.6"/>
    </reaction>
</comment>
<evidence type="ECO:0000313" key="8">
    <source>
        <dbReference type="EMBL" id="KAF5389939.1"/>
    </source>
</evidence>
<dbReference type="Pfam" id="PF00890">
    <property type="entry name" value="FAD_binding_2"/>
    <property type="match status" value="1"/>
</dbReference>
<keyword evidence="2 6" id="KW-0285">Flavoprotein</keyword>
<dbReference type="EC" id="1.3.1.6" evidence="6"/>
<evidence type="ECO:0000256" key="3">
    <source>
        <dbReference type="ARBA" id="ARBA00022827"/>
    </source>
</evidence>
<dbReference type="SUPFAM" id="SSF51905">
    <property type="entry name" value="FAD/NAD(P)-binding domain"/>
    <property type="match status" value="1"/>
</dbReference>
<dbReference type="InterPro" id="IPR027477">
    <property type="entry name" value="Succ_DH/fumarate_Rdtase_cat_sf"/>
</dbReference>
<dbReference type="InterPro" id="IPR050315">
    <property type="entry name" value="FAD-oxidoreductase_2"/>
</dbReference>
<proteinExistence type="inferred from homology"/>
<dbReference type="FunFam" id="3.90.700.10:FF:000007">
    <property type="entry name" value="NADH-dependent fumarate reductase"/>
    <property type="match status" value="1"/>
</dbReference>
<evidence type="ECO:0000313" key="9">
    <source>
        <dbReference type="Proteomes" id="UP000518752"/>
    </source>
</evidence>
<keyword evidence="4 6" id="KW-0560">Oxidoreductase</keyword>
<accession>A0A8H5HUR5</accession>
<dbReference type="InterPro" id="IPR003953">
    <property type="entry name" value="FAD-dep_OxRdtase_2_FAD-bd"/>
</dbReference>
<keyword evidence="9" id="KW-1185">Reference proteome</keyword>
<evidence type="ECO:0000256" key="5">
    <source>
        <dbReference type="ARBA" id="ARBA00050832"/>
    </source>
</evidence>
<feature type="domain" description="FAD-dependent oxidoreductase 2 FAD-binding" evidence="7">
    <location>
        <begin position="74"/>
        <end position="518"/>
    </location>
</feature>
<comment type="function">
    <text evidence="6">Irreversibly catalyzes the reduction of fumarate to succinate.</text>
</comment>
<keyword evidence="3 6" id="KW-0274">FAD</keyword>
<evidence type="ECO:0000256" key="6">
    <source>
        <dbReference type="RuleBase" id="RU366062"/>
    </source>
</evidence>
<dbReference type="PANTHER" id="PTHR43400:SF1">
    <property type="entry name" value="FUMARATE REDUCTASE"/>
    <property type="match status" value="1"/>
</dbReference>
<dbReference type="InterPro" id="IPR010960">
    <property type="entry name" value="Flavocytochrome_c"/>
</dbReference>
<comment type="similarity">
    <text evidence="1 6">Belongs to the FAD-dependent oxidoreductase 2 family. FRD/SDH subfamily.</text>
</comment>
<dbReference type="GO" id="GO:0010181">
    <property type="term" value="F:FMN binding"/>
    <property type="evidence" value="ECO:0007669"/>
    <property type="project" value="InterPro"/>
</dbReference>
<organism evidence="8 9">
    <name type="scientific">Collybiopsis confluens</name>
    <dbReference type="NCBI Taxonomy" id="2823264"/>
    <lineage>
        <taxon>Eukaryota</taxon>
        <taxon>Fungi</taxon>
        <taxon>Dikarya</taxon>
        <taxon>Basidiomycota</taxon>
        <taxon>Agaricomycotina</taxon>
        <taxon>Agaricomycetes</taxon>
        <taxon>Agaricomycetidae</taxon>
        <taxon>Agaricales</taxon>
        <taxon>Marasmiineae</taxon>
        <taxon>Omphalotaceae</taxon>
        <taxon>Collybiopsis</taxon>
    </lineage>
</organism>
<reference evidence="8 9" key="1">
    <citation type="journal article" date="2020" name="ISME J.">
        <title>Uncovering the hidden diversity of litter-decomposition mechanisms in mushroom-forming fungi.</title>
        <authorList>
            <person name="Floudas D."/>
            <person name="Bentzer J."/>
            <person name="Ahren D."/>
            <person name="Johansson T."/>
            <person name="Persson P."/>
            <person name="Tunlid A."/>
        </authorList>
    </citation>
    <scope>NUCLEOTIDE SEQUENCE [LARGE SCALE GENOMIC DNA]</scope>
    <source>
        <strain evidence="8 9">CBS 406.79</strain>
    </source>
</reference>
<evidence type="ECO:0000259" key="7">
    <source>
        <dbReference type="Pfam" id="PF00890"/>
    </source>
</evidence>
<dbReference type="GO" id="GO:0016156">
    <property type="term" value="F:fumarate reductase (NADH) activity"/>
    <property type="evidence" value="ECO:0007669"/>
    <property type="project" value="UniProtKB-EC"/>
</dbReference>
<dbReference type="InterPro" id="IPR036188">
    <property type="entry name" value="FAD/NAD-bd_sf"/>
</dbReference>
<dbReference type="AlphaFoldDB" id="A0A8H5HUR5"/>
<evidence type="ECO:0000256" key="2">
    <source>
        <dbReference type="ARBA" id="ARBA00022630"/>
    </source>
</evidence>
<name>A0A8H5HUR5_9AGAR</name>
<dbReference type="OrthoDB" id="10254877at2759"/>
<sequence length="536" mass="56930">MDIAFRWSLSQLLSRPNLGRLVLIQNSFGHSYKSPQKSNEKDHMPPTALIILTSASVVFWQFLQGPSMNSVSPVIVVGGGLAGLSAAHSVLEHGGKVILLDKKPALGGNSVKASSGINGAGTHTQKRLNISDSSRVFFDDTVVSAGPELARSDLITALTSNSAPAIEWLTTTFGVDLSLVSRLGGHSIPRTHRGTGGAPGWVMTSALMKKLTAEEDDSEKARILKSSKVVKLLEKEGRVIGVEYESATGKIATLEGSVIMATGGFGADFSSTGLISAHRPDLMAVPTVNGDHATGDGHILVTTLPSHPGVLVDMDQVQVHPTGFIDPANPDAKTKFLAAEALRGVGALLLKKDGRRFVDEMEKRDVVTAKMWEVMKDGHGPVRLVLGAQAATELKSHCDFYLSKGLMQKFANLKDVADSMMVPVQELETTFNSHRSYASGQGKDPFGKAHFHNFEISFEEPLLVALITPVVHYTMGGVLIDSESHVIDSSNKPVPGLYAAGEVIGGVHGQNRLGGSSLLEAVVFGRIAGERAAKGI</sequence>
<dbReference type="NCBIfam" id="TIGR01813">
    <property type="entry name" value="flavo_cyto_c"/>
    <property type="match status" value="1"/>
</dbReference>
<dbReference type="Gene3D" id="3.90.700.10">
    <property type="entry name" value="Succinate dehydrogenase/fumarate reductase flavoprotein, catalytic domain"/>
    <property type="match status" value="1"/>
</dbReference>
<comment type="cofactor">
    <cofactor evidence="6">
        <name>FAD</name>
        <dbReference type="ChEBI" id="CHEBI:57692"/>
    </cofactor>
    <text evidence="6">Binds 1 FAD per monomer.</text>
</comment>
<dbReference type="SUPFAM" id="SSF56425">
    <property type="entry name" value="Succinate dehydrogenase/fumarate reductase flavoprotein, catalytic domain"/>
    <property type="match status" value="1"/>
</dbReference>
<dbReference type="EMBL" id="JAACJN010000019">
    <property type="protein sequence ID" value="KAF5389939.1"/>
    <property type="molecule type" value="Genomic_DNA"/>
</dbReference>
<comment type="caution">
    <text evidence="8">The sequence shown here is derived from an EMBL/GenBank/DDBJ whole genome shotgun (WGS) entry which is preliminary data.</text>
</comment>
<dbReference type="Gene3D" id="3.50.50.60">
    <property type="entry name" value="FAD/NAD(P)-binding domain"/>
    <property type="match status" value="1"/>
</dbReference>
<evidence type="ECO:0000256" key="1">
    <source>
        <dbReference type="ARBA" id="ARBA00008040"/>
    </source>
</evidence>
<dbReference type="Proteomes" id="UP000518752">
    <property type="component" value="Unassembled WGS sequence"/>
</dbReference>
<evidence type="ECO:0000256" key="4">
    <source>
        <dbReference type="ARBA" id="ARBA00023002"/>
    </source>
</evidence>
<gene>
    <name evidence="8" type="ORF">D9757_003655</name>
</gene>